<sequence>MRLSAVRALVLFASAALAETKSLKYKDTPLHQIIKENVQLRILPVGDSITVGYLSSDGNGYRLKLQQNLFPNDLAFVGTETSGDMNNGNYAAWSGRTIKYIADNVGPSLAQRPNIILLHAGTNDMNSKKEVSTEGNDPAGAAERLGSLIDQMIAACPDATILVAQIIAAYEVHHWPAMKEYQKLIPEVVEQRRNASHHVIAVDFASIGQGVVQLLDDNIHPSDKGYQVMGDYWYDFITQIPKDWISQPVDVKAAGEGTGGGNTGGENPANAEPL</sequence>
<gene>
    <name evidence="4" type="ORF">CCHL11_07988</name>
</gene>
<dbReference type="EMBL" id="MPGH01000173">
    <property type="protein sequence ID" value="OLN85387.1"/>
    <property type="molecule type" value="Genomic_DNA"/>
</dbReference>
<dbReference type="CDD" id="cd01833">
    <property type="entry name" value="XynB_like"/>
    <property type="match status" value="1"/>
</dbReference>
<dbReference type="Pfam" id="PF13472">
    <property type="entry name" value="Lipase_GDSL_2"/>
    <property type="match status" value="1"/>
</dbReference>
<dbReference type="GO" id="GO:0004622">
    <property type="term" value="F:phosphatidylcholine lysophospholipase activity"/>
    <property type="evidence" value="ECO:0007669"/>
    <property type="project" value="TreeGrafter"/>
</dbReference>
<dbReference type="AlphaFoldDB" id="A0A1Q8RM50"/>
<dbReference type="InterPro" id="IPR036514">
    <property type="entry name" value="SGNH_hydro_sf"/>
</dbReference>
<accession>A0A1Q8RM50</accession>
<dbReference type="Gene3D" id="3.40.50.1110">
    <property type="entry name" value="SGNH hydrolase"/>
    <property type="match status" value="1"/>
</dbReference>
<dbReference type="PANTHER" id="PTHR30383:SF5">
    <property type="entry name" value="SGNH HYDROLASE-TYPE ESTERASE DOMAIN-CONTAINING PROTEIN"/>
    <property type="match status" value="1"/>
</dbReference>
<dbReference type="InterPro" id="IPR051532">
    <property type="entry name" value="Ester_Hydrolysis_Enzymes"/>
</dbReference>
<evidence type="ECO:0000313" key="5">
    <source>
        <dbReference type="Proteomes" id="UP000186583"/>
    </source>
</evidence>
<keyword evidence="2" id="KW-0732">Signal</keyword>
<evidence type="ECO:0000259" key="3">
    <source>
        <dbReference type="Pfam" id="PF13472"/>
    </source>
</evidence>
<evidence type="ECO:0000256" key="1">
    <source>
        <dbReference type="SAM" id="MobiDB-lite"/>
    </source>
</evidence>
<protein>
    <submittedName>
        <fullName evidence="4">Putative endoglucanase X 2</fullName>
    </submittedName>
</protein>
<comment type="caution">
    <text evidence="4">The sequence shown here is derived from an EMBL/GenBank/DDBJ whole genome shotgun (WGS) entry which is preliminary data.</text>
</comment>
<dbReference type="OrthoDB" id="2119228at2759"/>
<reference evidence="4 5" key="1">
    <citation type="submission" date="2016-11" db="EMBL/GenBank/DDBJ databases">
        <title>Draft Genome Assembly of Colletotrichum chlorophyti a pathogen of herbaceous plants.</title>
        <authorList>
            <person name="Gan P."/>
            <person name="Narusaka M."/>
            <person name="Tsushima A."/>
            <person name="Narusaka Y."/>
            <person name="Takano Y."/>
            <person name="Shirasu K."/>
        </authorList>
    </citation>
    <scope>NUCLEOTIDE SEQUENCE [LARGE SCALE GENOMIC DNA]</scope>
    <source>
        <strain evidence="4 5">NTL11</strain>
    </source>
</reference>
<feature type="domain" description="SGNH hydrolase-type esterase" evidence="3">
    <location>
        <begin position="45"/>
        <end position="228"/>
    </location>
</feature>
<dbReference type="Proteomes" id="UP000186583">
    <property type="component" value="Unassembled WGS sequence"/>
</dbReference>
<keyword evidence="5" id="KW-1185">Reference proteome</keyword>
<dbReference type="InterPro" id="IPR013830">
    <property type="entry name" value="SGNH_hydro"/>
</dbReference>
<feature type="chain" id="PRO_5012389787" evidence="2">
    <location>
        <begin position="19"/>
        <end position="274"/>
    </location>
</feature>
<feature type="signal peptide" evidence="2">
    <location>
        <begin position="1"/>
        <end position="18"/>
    </location>
</feature>
<dbReference type="SUPFAM" id="SSF52266">
    <property type="entry name" value="SGNH hydrolase"/>
    <property type="match status" value="1"/>
</dbReference>
<evidence type="ECO:0000256" key="2">
    <source>
        <dbReference type="SAM" id="SignalP"/>
    </source>
</evidence>
<proteinExistence type="predicted"/>
<dbReference type="STRING" id="708187.A0A1Q8RM50"/>
<organism evidence="4 5">
    <name type="scientific">Colletotrichum chlorophyti</name>
    <dbReference type="NCBI Taxonomy" id="708187"/>
    <lineage>
        <taxon>Eukaryota</taxon>
        <taxon>Fungi</taxon>
        <taxon>Dikarya</taxon>
        <taxon>Ascomycota</taxon>
        <taxon>Pezizomycotina</taxon>
        <taxon>Sordariomycetes</taxon>
        <taxon>Hypocreomycetidae</taxon>
        <taxon>Glomerellales</taxon>
        <taxon>Glomerellaceae</taxon>
        <taxon>Colletotrichum</taxon>
    </lineage>
</organism>
<dbReference type="PANTHER" id="PTHR30383">
    <property type="entry name" value="THIOESTERASE 1/PROTEASE 1/LYSOPHOSPHOLIPASE L1"/>
    <property type="match status" value="1"/>
</dbReference>
<name>A0A1Q8RM50_9PEZI</name>
<evidence type="ECO:0000313" key="4">
    <source>
        <dbReference type="EMBL" id="OLN85387.1"/>
    </source>
</evidence>
<feature type="region of interest" description="Disordered" evidence="1">
    <location>
        <begin position="252"/>
        <end position="274"/>
    </location>
</feature>